<accession>A0AAD5GP69</accession>
<gene>
    <name evidence="1" type="ORF">M8C21_019311</name>
</gene>
<name>A0AAD5GP69_AMBAR</name>
<dbReference type="Proteomes" id="UP001206925">
    <property type="component" value="Unassembled WGS sequence"/>
</dbReference>
<evidence type="ECO:0000313" key="1">
    <source>
        <dbReference type="EMBL" id="KAI7750177.1"/>
    </source>
</evidence>
<comment type="caution">
    <text evidence="1">The sequence shown here is derived from an EMBL/GenBank/DDBJ whole genome shotgun (WGS) entry which is preliminary data.</text>
</comment>
<protein>
    <submittedName>
        <fullName evidence="1">Uncharacterized protein</fullName>
    </submittedName>
</protein>
<dbReference type="AlphaFoldDB" id="A0AAD5GP69"/>
<organism evidence="1 2">
    <name type="scientific">Ambrosia artemisiifolia</name>
    <name type="common">Common ragweed</name>
    <dbReference type="NCBI Taxonomy" id="4212"/>
    <lineage>
        <taxon>Eukaryota</taxon>
        <taxon>Viridiplantae</taxon>
        <taxon>Streptophyta</taxon>
        <taxon>Embryophyta</taxon>
        <taxon>Tracheophyta</taxon>
        <taxon>Spermatophyta</taxon>
        <taxon>Magnoliopsida</taxon>
        <taxon>eudicotyledons</taxon>
        <taxon>Gunneridae</taxon>
        <taxon>Pentapetalae</taxon>
        <taxon>asterids</taxon>
        <taxon>campanulids</taxon>
        <taxon>Asterales</taxon>
        <taxon>Asteraceae</taxon>
        <taxon>Asteroideae</taxon>
        <taxon>Heliantheae alliance</taxon>
        <taxon>Heliantheae</taxon>
        <taxon>Ambrosia</taxon>
    </lineage>
</organism>
<proteinExistence type="predicted"/>
<feature type="non-terminal residue" evidence="1">
    <location>
        <position position="1"/>
    </location>
</feature>
<evidence type="ECO:0000313" key="2">
    <source>
        <dbReference type="Proteomes" id="UP001206925"/>
    </source>
</evidence>
<reference evidence="1" key="1">
    <citation type="submission" date="2022-06" db="EMBL/GenBank/DDBJ databases">
        <title>Uncovering the hologenomic basis of an extraordinary plant invasion.</title>
        <authorList>
            <person name="Bieker V.C."/>
            <person name="Martin M.D."/>
            <person name="Gilbert T."/>
            <person name="Hodgins K."/>
            <person name="Battlay P."/>
            <person name="Petersen B."/>
            <person name="Wilson J."/>
        </authorList>
    </citation>
    <scope>NUCLEOTIDE SEQUENCE</scope>
    <source>
        <strain evidence="1">AA19_3_7</strain>
        <tissue evidence="1">Leaf</tissue>
    </source>
</reference>
<dbReference type="EMBL" id="JAMZMK010006192">
    <property type="protein sequence ID" value="KAI7750177.1"/>
    <property type="molecule type" value="Genomic_DNA"/>
</dbReference>
<sequence>FHILAAAFFKNPLNFLWDVIAGIFSRRQPNEESIIEAPHYHKLKKLVAFALVGENHVNDGSSVSNMWCVIDSDASDY</sequence>
<keyword evidence="2" id="KW-1185">Reference proteome</keyword>